<reference evidence="3 4" key="1">
    <citation type="submission" date="2016-10" db="EMBL/GenBank/DDBJ databases">
        <title>Draft Genome sequence of Roseomonas sp. strain M3.</title>
        <authorList>
            <person name="Subhash Y."/>
            <person name="Lee S."/>
        </authorList>
    </citation>
    <scope>NUCLEOTIDE SEQUENCE [LARGE SCALE GENOMIC DNA]</scope>
    <source>
        <strain evidence="3 4">M3</strain>
    </source>
</reference>
<feature type="signal peptide" evidence="2">
    <location>
        <begin position="1"/>
        <end position="24"/>
    </location>
</feature>
<dbReference type="AlphaFoldDB" id="A0A1V2GYE9"/>
<feature type="chain" id="PRO_5012685695" evidence="2">
    <location>
        <begin position="25"/>
        <end position="187"/>
    </location>
</feature>
<evidence type="ECO:0000256" key="1">
    <source>
        <dbReference type="SAM" id="MobiDB-lite"/>
    </source>
</evidence>
<dbReference type="RefSeq" id="WP_076959375.1">
    <property type="nucleotide sequence ID" value="NZ_MLCO01000239.1"/>
</dbReference>
<accession>A0A1V2GYE9</accession>
<evidence type="ECO:0000256" key="2">
    <source>
        <dbReference type="SAM" id="SignalP"/>
    </source>
</evidence>
<keyword evidence="4" id="KW-1185">Reference proteome</keyword>
<evidence type="ECO:0000313" key="4">
    <source>
        <dbReference type="Proteomes" id="UP000188879"/>
    </source>
</evidence>
<keyword evidence="2" id="KW-0732">Signal</keyword>
<evidence type="ECO:0000313" key="3">
    <source>
        <dbReference type="EMBL" id="ONG48679.1"/>
    </source>
</evidence>
<feature type="region of interest" description="Disordered" evidence="1">
    <location>
        <begin position="49"/>
        <end position="187"/>
    </location>
</feature>
<feature type="compositionally biased region" description="Pro residues" evidence="1">
    <location>
        <begin position="110"/>
        <end position="127"/>
    </location>
</feature>
<protein>
    <submittedName>
        <fullName evidence="3">Uncharacterized protein</fullName>
    </submittedName>
</protein>
<dbReference type="Proteomes" id="UP000188879">
    <property type="component" value="Unassembled WGS sequence"/>
</dbReference>
<dbReference type="OrthoDB" id="7273220at2"/>
<organism evidence="3 4">
    <name type="scientific">Teichococcus deserti</name>
    <dbReference type="NCBI Taxonomy" id="1817963"/>
    <lineage>
        <taxon>Bacteria</taxon>
        <taxon>Pseudomonadati</taxon>
        <taxon>Pseudomonadota</taxon>
        <taxon>Alphaproteobacteria</taxon>
        <taxon>Acetobacterales</taxon>
        <taxon>Roseomonadaceae</taxon>
        <taxon>Roseomonas</taxon>
    </lineage>
</organism>
<sequence>MSPFTQTGKASALLLLLGLGACTAASFTGPREGVPTDSMTAQRIMGAPAEVPPLLPDPGNVWPTEEQPRATLGSPEIVPRAGDPTPMPATRRGSSTSPDLLAPGTEFPPAARPYPVVPPTAPVAPPPPRRDGQVIPTPQGPVVTSGGGAGYSTYNSPGGGSGIAIPQGATTTLLGQDGSVRQVPTPR</sequence>
<dbReference type="EMBL" id="MLCO01000239">
    <property type="protein sequence ID" value="ONG48679.1"/>
    <property type="molecule type" value="Genomic_DNA"/>
</dbReference>
<gene>
    <name evidence="3" type="ORF">BKE38_21640</name>
</gene>
<comment type="caution">
    <text evidence="3">The sequence shown here is derived from an EMBL/GenBank/DDBJ whole genome shotgun (WGS) entry which is preliminary data.</text>
</comment>
<proteinExistence type="predicted"/>
<name>A0A1V2GYE9_9PROT</name>